<protein>
    <submittedName>
        <fullName evidence="1">Trypsin-like peptidase domain-containing protein</fullName>
    </submittedName>
</protein>
<gene>
    <name evidence="1" type="ORF">IRJ18_20560</name>
</gene>
<accession>A0ABR9XN08</accession>
<reference evidence="1 2" key="1">
    <citation type="submission" date="2020-10" db="EMBL/GenBank/DDBJ databases">
        <title>Mucilaginibacter mali sp. nov., isolated from rhizosphere soil of apple orchard.</title>
        <authorList>
            <person name="Lee J.-S."/>
            <person name="Kim H.S."/>
            <person name="Kim J.-S."/>
        </authorList>
    </citation>
    <scope>NUCLEOTIDE SEQUENCE [LARGE SCALE GENOMIC DNA]</scope>
    <source>
        <strain evidence="1 2">KCTC 23157</strain>
    </source>
</reference>
<organism evidence="1 2">
    <name type="scientific">Mucilaginibacter boryungensis</name>
    <dbReference type="NCBI Taxonomy" id="768480"/>
    <lineage>
        <taxon>Bacteria</taxon>
        <taxon>Pseudomonadati</taxon>
        <taxon>Bacteroidota</taxon>
        <taxon>Sphingobacteriia</taxon>
        <taxon>Sphingobacteriales</taxon>
        <taxon>Sphingobacteriaceae</taxon>
        <taxon>Mucilaginibacter</taxon>
    </lineage>
</organism>
<dbReference type="RefSeq" id="WP_194108156.1">
    <property type="nucleotide sequence ID" value="NZ_JADFFM010000002.1"/>
</dbReference>
<evidence type="ECO:0000313" key="1">
    <source>
        <dbReference type="EMBL" id="MBE9668772.1"/>
    </source>
</evidence>
<dbReference type="InterPro" id="IPR043504">
    <property type="entry name" value="Peptidase_S1_PA_chymotrypsin"/>
</dbReference>
<dbReference type="EMBL" id="JADFFM010000002">
    <property type="protein sequence ID" value="MBE9668772.1"/>
    <property type="molecule type" value="Genomic_DNA"/>
</dbReference>
<sequence length="256" mass="27626">MKKTLYYCLLCLPLFARGQWLTPDRVAYIKACTVKINTEGDPRPSAGFFVRADGLILTTWHSIAPAIVRDPKTNAITSLKKIKVTTADGKQAEVGILLDLLNKDYFGAISYDYCLLIWASPNHPAVPYLKLGTFNQVSEGQEVFTCGYINGTEQPVVARGIVSTKFVDSTIIIQAGKPTIIPRQQALLDMAMNRSGGAVVRPGTTIADDLVIGIADMLVVPDGQAIEAGMSSSIGGCVAINHLLDGIKRMNGQTQK</sequence>
<name>A0ABR9XN08_9SPHI</name>
<dbReference type="Pfam" id="PF13365">
    <property type="entry name" value="Trypsin_2"/>
    <property type="match status" value="1"/>
</dbReference>
<dbReference type="InterPro" id="IPR009003">
    <property type="entry name" value="Peptidase_S1_PA"/>
</dbReference>
<keyword evidence="2" id="KW-1185">Reference proteome</keyword>
<comment type="caution">
    <text evidence="1">The sequence shown here is derived from an EMBL/GenBank/DDBJ whole genome shotgun (WGS) entry which is preliminary data.</text>
</comment>
<dbReference type="Gene3D" id="2.40.10.10">
    <property type="entry name" value="Trypsin-like serine proteases"/>
    <property type="match status" value="2"/>
</dbReference>
<dbReference type="Proteomes" id="UP000632774">
    <property type="component" value="Unassembled WGS sequence"/>
</dbReference>
<dbReference type="SUPFAM" id="SSF50494">
    <property type="entry name" value="Trypsin-like serine proteases"/>
    <property type="match status" value="1"/>
</dbReference>
<evidence type="ECO:0000313" key="2">
    <source>
        <dbReference type="Proteomes" id="UP000632774"/>
    </source>
</evidence>
<proteinExistence type="predicted"/>